<dbReference type="EMBL" id="MU863644">
    <property type="protein sequence ID" value="KAK4099972.1"/>
    <property type="molecule type" value="Genomic_DNA"/>
</dbReference>
<dbReference type="Proteomes" id="UP001305647">
    <property type="component" value="Unassembled WGS sequence"/>
</dbReference>
<accession>A0AAN6T0W4</accession>
<protein>
    <submittedName>
        <fullName evidence="2">Uncharacterized protein</fullName>
    </submittedName>
</protein>
<evidence type="ECO:0000313" key="2">
    <source>
        <dbReference type="EMBL" id="KAK4099972.1"/>
    </source>
</evidence>
<dbReference type="AlphaFoldDB" id="A0AAN6T0W4"/>
<sequence length="211" mass="23158">MFGWFPIGRNESGGWRLDIVALLAVTGESFISEHAQALTPSKLSLLPRIMPAPHALLQPRRPASLPRRIAKVCGVHSDVVLDTVSFFANIIHPIDQLRPFEFRMLKIRHSQYSRREIPVKRNTKMATGNTSDKTEDGHATATGVTLSDPEPGNAVPQRLRRVRTMQQRIAEVTSNAPIVMTADKVVGGILWKDGTALLAVALPSITTAIIS</sequence>
<evidence type="ECO:0000313" key="3">
    <source>
        <dbReference type="Proteomes" id="UP001305647"/>
    </source>
</evidence>
<evidence type="ECO:0000256" key="1">
    <source>
        <dbReference type="SAM" id="MobiDB-lite"/>
    </source>
</evidence>
<keyword evidence="3" id="KW-1185">Reference proteome</keyword>
<gene>
    <name evidence="2" type="ORF">N658DRAFT_538737</name>
</gene>
<proteinExistence type="predicted"/>
<feature type="region of interest" description="Disordered" evidence="1">
    <location>
        <begin position="124"/>
        <end position="154"/>
    </location>
</feature>
<reference evidence="2" key="2">
    <citation type="submission" date="2023-05" db="EMBL/GenBank/DDBJ databases">
        <authorList>
            <consortium name="Lawrence Berkeley National Laboratory"/>
            <person name="Steindorff A."/>
            <person name="Hensen N."/>
            <person name="Bonometti L."/>
            <person name="Westerberg I."/>
            <person name="Brannstrom I.O."/>
            <person name="Guillou S."/>
            <person name="Cros-Aarteil S."/>
            <person name="Calhoun S."/>
            <person name="Haridas S."/>
            <person name="Kuo A."/>
            <person name="Mondo S."/>
            <person name="Pangilinan J."/>
            <person name="Riley R."/>
            <person name="Labutti K."/>
            <person name="Andreopoulos B."/>
            <person name="Lipzen A."/>
            <person name="Chen C."/>
            <person name="Yanf M."/>
            <person name="Daum C."/>
            <person name="Ng V."/>
            <person name="Clum A."/>
            <person name="Ohm R."/>
            <person name="Martin F."/>
            <person name="Silar P."/>
            <person name="Natvig D."/>
            <person name="Lalanne C."/>
            <person name="Gautier V."/>
            <person name="Ament-Velasquez S.L."/>
            <person name="Kruys A."/>
            <person name="Hutchinson M.I."/>
            <person name="Powell A.J."/>
            <person name="Barry K."/>
            <person name="Miller A.N."/>
            <person name="Grigoriev I.V."/>
            <person name="Debuchy R."/>
            <person name="Gladieux P."/>
            <person name="Thoren M.H."/>
            <person name="Johannesson H."/>
        </authorList>
    </citation>
    <scope>NUCLEOTIDE SEQUENCE</scope>
    <source>
        <strain evidence="2">CBS 757.83</strain>
    </source>
</reference>
<name>A0AAN6T0W4_9PEZI</name>
<reference evidence="2" key="1">
    <citation type="journal article" date="2023" name="Mol. Phylogenet. Evol.">
        <title>Genome-scale phylogeny and comparative genomics of the fungal order Sordariales.</title>
        <authorList>
            <person name="Hensen N."/>
            <person name="Bonometti L."/>
            <person name="Westerberg I."/>
            <person name="Brannstrom I.O."/>
            <person name="Guillou S."/>
            <person name="Cros-Aarteil S."/>
            <person name="Calhoun S."/>
            <person name="Haridas S."/>
            <person name="Kuo A."/>
            <person name="Mondo S."/>
            <person name="Pangilinan J."/>
            <person name="Riley R."/>
            <person name="LaButti K."/>
            <person name="Andreopoulos B."/>
            <person name="Lipzen A."/>
            <person name="Chen C."/>
            <person name="Yan M."/>
            <person name="Daum C."/>
            <person name="Ng V."/>
            <person name="Clum A."/>
            <person name="Steindorff A."/>
            <person name="Ohm R.A."/>
            <person name="Martin F."/>
            <person name="Silar P."/>
            <person name="Natvig D.O."/>
            <person name="Lalanne C."/>
            <person name="Gautier V."/>
            <person name="Ament-Velasquez S.L."/>
            <person name="Kruys A."/>
            <person name="Hutchinson M.I."/>
            <person name="Powell A.J."/>
            <person name="Barry K."/>
            <person name="Miller A.N."/>
            <person name="Grigoriev I.V."/>
            <person name="Debuchy R."/>
            <person name="Gladieux P."/>
            <person name="Hiltunen Thoren M."/>
            <person name="Johannesson H."/>
        </authorList>
    </citation>
    <scope>NUCLEOTIDE SEQUENCE</scope>
    <source>
        <strain evidence="2">CBS 757.83</strain>
    </source>
</reference>
<comment type="caution">
    <text evidence="2">The sequence shown here is derived from an EMBL/GenBank/DDBJ whole genome shotgun (WGS) entry which is preliminary data.</text>
</comment>
<organism evidence="2 3">
    <name type="scientific">Parathielavia hyrcaniae</name>
    <dbReference type="NCBI Taxonomy" id="113614"/>
    <lineage>
        <taxon>Eukaryota</taxon>
        <taxon>Fungi</taxon>
        <taxon>Dikarya</taxon>
        <taxon>Ascomycota</taxon>
        <taxon>Pezizomycotina</taxon>
        <taxon>Sordariomycetes</taxon>
        <taxon>Sordariomycetidae</taxon>
        <taxon>Sordariales</taxon>
        <taxon>Chaetomiaceae</taxon>
        <taxon>Parathielavia</taxon>
    </lineage>
</organism>